<organism evidence="7 8">
    <name type="scientific">Thermophilibacter gallinarum</name>
    <dbReference type="NCBI Taxonomy" id="2779357"/>
    <lineage>
        <taxon>Bacteria</taxon>
        <taxon>Bacillati</taxon>
        <taxon>Actinomycetota</taxon>
        <taxon>Coriobacteriia</taxon>
        <taxon>Coriobacteriales</taxon>
        <taxon>Atopobiaceae</taxon>
        <taxon>Thermophilibacter</taxon>
    </lineage>
</organism>
<keyword evidence="4" id="KW-0288">FMN</keyword>
<evidence type="ECO:0000256" key="3">
    <source>
        <dbReference type="ARBA" id="ARBA00022630"/>
    </source>
</evidence>
<comment type="cofactor">
    <cofactor evidence="1">
        <name>FMN</name>
        <dbReference type="ChEBI" id="CHEBI:58210"/>
    </cofactor>
</comment>
<name>A0ABR9QRM5_9ACTN</name>
<evidence type="ECO:0000313" key="7">
    <source>
        <dbReference type="EMBL" id="MBE5023730.1"/>
    </source>
</evidence>
<feature type="domain" description="Nitroreductase" evidence="6">
    <location>
        <begin position="7"/>
        <end position="55"/>
    </location>
</feature>
<dbReference type="PANTHER" id="PTHR43673:SF2">
    <property type="entry name" value="NITROREDUCTASE"/>
    <property type="match status" value="1"/>
</dbReference>
<dbReference type="CDD" id="cd20609">
    <property type="entry name" value="nitroreductase"/>
    <property type="match status" value="1"/>
</dbReference>
<protein>
    <submittedName>
        <fullName evidence="7">Nitroreductase family protein</fullName>
    </submittedName>
</protein>
<keyword evidence="5" id="KW-0560">Oxidoreductase</keyword>
<dbReference type="Proteomes" id="UP001194273">
    <property type="component" value="Unassembled WGS sequence"/>
</dbReference>
<dbReference type="Gene3D" id="3.40.109.10">
    <property type="entry name" value="NADH Oxidase"/>
    <property type="match status" value="1"/>
</dbReference>
<sequence>MEFGEVIAKRYSCKKYDGSRQVAPETLTQILEAGRLAPTAKNLQEQHVYVLQGAESLEVIDGLTPCRYGAPTVLVVAFDATNVYSYPGGNRDSGIEDAAIVATHMVLAARDAGVDSCWVNNFDPDLAKERLDLPENEEILMLLDLGYAAEGVGPLPNHESRKPLSDTVTYR</sequence>
<keyword evidence="8" id="KW-1185">Reference proteome</keyword>
<dbReference type="InterPro" id="IPR000415">
    <property type="entry name" value="Nitroreductase-like"/>
</dbReference>
<dbReference type="SUPFAM" id="SSF55469">
    <property type="entry name" value="FMN-dependent nitroreductase-like"/>
    <property type="match status" value="1"/>
</dbReference>
<dbReference type="PANTHER" id="PTHR43673">
    <property type="entry name" value="NAD(P)H NITROREDUCTASE YDGI-RELATED"/>
    <property type="match status" value="1"/>
</dbReference>
<evidence type="ECO:0000313" key="8">
    <source>
        <dbReference type="Proteomes" id="UP001194273"/>
    </source>
</evidence>
<evidence type="ECO:0000256" key="1">
    <source>
        <dbReference type="ARBA" id="ARBA00001917"/>
    </source>
</evidence>
<comment type="caution">
    <text evidence="7">The sequence shown here is derived from an EMBL/GenBank/DDBJ whole genome shotgun (WGS) entry which is preliminary data.</text>
</comment>
<feature type="domain" description="Nitroreductase" evidence="6">
    <location>
        <begin position="68"/>
        <end position="147"/>
    </location>
</feature>
<keyword evidence="3" id="KW-0285">Flavoprotein</keyword>
<evidence type="ECO:0000256" key="4">
    <source>
        <dbReference type="ARBA" id="ARBA00022643"/>
    </source>
</evidence>
<dbReference type="RefSeq" id="WP_193529148.1">
    <property type="nucleotide sequence ID" value="NZ_JADCJZ010000001.1"/>
</dbReference>
<comment type="similarity">
    <text evidence="2">Belongs to the nitroreductase family.</text>
</comment>
<evidence type="ECO:0000256" key="2">
    <source>
        <dbReference type="ARBA" id="ARBA00007118"/>
    </source>
</evidence>
<gene>
    <name evidence="7" type="ORF">INF26_02530</name>
</gene>
<proteinExistence type="inferred from homology"/>
<dbReference type="EMBL" id="JADCJZ010000001">
    <property type="protein sequence ID" value="MBE5023730.1"/>
    <property type="molecule type" value="Genomic_DNA"/>
</dbReference>
<evidence type="ECO:0000256" key="5">
    <source>
        <dbReference type="ARBA" id="ARBA00023002"/>
    </source>
</evidence>
<evidence type="ECO:0000259" key="6">
    <source>
        <dbReference type="Pfam" id="PF00881"/>
    </source>
</evidence>
<dbReference type="Pfam" id="PF00881">
    <property type="entry name" value="Nitroreductase"/>
    <property type="match status" value="2"/>
</dbReference>
<dbReference type="InterPro" id="IPR029479">
    <property type="entry name" value="Nitroreductase"/>
</dbReference>
<accession>A0ABR9QRM5</accession>
<reference evidence="7 8" key="1">
    <citation type="submission" date="2020-10" db="EMBL/GenBank/DDBJ databases">
        <title>ChiBAC.</title>
        <authorList>
            <person name="Zenner C."/>
            <person name="Hitch T.C.A."/>
            <person name="Clavel T."/>
        </authorList>
    </citation>
    <scope>NUCLEOTIDE SEQUENCE [LARGE SCALE GENOMIC DNA]</scope>
    <source>
        <strain evidence="7 8">DSM 107455</strain>
    </source>
</reference>